<keyword evidence="1" id="KW-1133">Transmembrane helix</keyword>
<evidence type="ECO:0008006" key="4">
    <source>
        <dbReference type="Google" id="ProtNLM"/>
    </source>
</evidence>
<name>A0A364L7Q5_TALAM</name>
<accession>A0A364L7Q5</accession>
<organism evidence="2 3">
    <name type="scientific">Talaromyces amestolkiae</name>
    <dbReference type="NCBI Taxonomy" id="1196081"/>
    <lineage>
        <taxon>Eukaryota</taxon>
        <taxon>Fungi</taxon>
        <taxon>Dikarya</taxon>
        <taxon>Ascomycota</taxon>
        <taxon>Pezizomycotina</taxon>
        <taxon>Eurotiomycetes</taxon>
        <taxon>Eurotiomycetidae</taxon>
        <taxon>Eurotiales</taxon>
        <taxon>Trichocomaceae</taxon>
        <taxon>Talaromyces</taxon>
        <taxon>Talaromyces sect. Talaromyces</taxon>
    </lineage>
</organism>
<reference evidence="2 3" key="1">
    <citation type="journal article" date="2017" name="Biotechnol. Biofuels">
        <title>Differential beta-glucosidase expression as a function of carbon source availability in Talaromyces amestolkiae: a genomic and proteomic approach.</title>
        <authorList>
            <person name="de Eugenio L.I."/>
            <person name="Mendez-Liter J.A."/>
            <person name="Nieto-Dominguez M."/>
            <person name="Alonso L."/>
            <person name="Gil-Munoz J."/>
            <person name="Barriuso J."/>
            <person name="Prieto A."/>
            <person name="Martinez M.J."/>
        </authorList>
    </citation>
    <scope>NUCLEOTIDE SEQUENCE [LARGE SCALE GENOMIC DNA]</scope>
    <source>
        <strain evidence="2 3">CIB</strain>
    </source>
</reference>
<dbReference type="AlphaFoldDB" id="A0A364L7Q5"/>
<evidence type="ECO:0000313" key="3">
    <source>
        <dbReference type="Proteomes" id="UP000249363"/>
    </source>
</evidence>
<dbReference type="Proteomes" id="UP000249363">
    <property type="component" value="Unassembled WGS sequence"/>
</dbReference>
<feature type="transmembrane region" description="Helical" evidence="1">
    <location>
        <begin position="180"/>
        <end position="202"/>
    </location>
</feature>
<feature type="transmembrane region" description="Helical" evidence="1">
    <location>
        <begin position="82"/>
        <end position="101"/>
    </location>
</feature>
<comment type="caution">
    <text evidence="2">The sequence shown here is derived from an EMBL/GenBank/DDBJ whole genome shotgun (WGS) entry which is preliminary data.</text>
</comment>
<dbReference type="RefSeq" id="XP_040736359.1">
    <property type="nucleotide sequence ID" value="XM_040880597.1"/>
</dbReference>
<gene>
    <name evidence="2" type="ORF">BHQ10_007856</name>
</gene>
<dbReference type="EMBL" id="MIKG01000017">
    <property type="protein sequence ID" value="RAO71844.1"/>
    <property type="molecule type" value="Genomic_DNA"/>
</dbReference>
<evidence type="ECO:0000256" key="1">
    <source>
        <dbReference type="SAM" id="Phobius"/>
    </source>
</evidence>
<dbReference type="GeneID" id="63797071"/>
<proteinExistence type="predicted"/>
<keyword evidence="1" id="KW-0472">Membrane</keyword>
<feature type="transmembrane region" description="Helical" evidence="1">
    <location>
        <begin position="43"/>
        <end position="62"/>
    </location>
</feature>
<keyword evidence="3" id="KW-1185">Reference proteome</keyword>
<evidence type="ECO:0000313" key="2">
    <source>
        <dbReference type="EMBL" id="RAO71844.1"/>
    </source>
</evidence>
<feature type="transmembrane region" description="Helical" evidence="1">
    <location>
        <begin position="113"/>
        <end position="139"/>
    </location>
</feature>
<protein>
    <recommendedName>
        <fullName evidence="4">MARVEL domain-containing protein</fullName>
    </recommendedName>
</protein>
<keyword evidence="1" id="KW-0812">Transmembrane</keyword>
<sequence>MGVNGTISRLRFGWMNIRERLSRDATHTSHTPWLFIKTIARGITAVLALISLSFFAAAIPLWNRDLEHIHGPNKGDWQDGVPIGPLAVAFLYNAFTSIYAMRTAKRVPYMLELTIDFLIWATLVPALVFATWGGVFNVWQTATTTMDPNSSGMVVMCDMSTNFWSRECFPDLYPMGLIEIAGIGFGVPVWIFHVFLFVHGIVERCTRAQRTKSRASEMIKNLEADGNNVGGGRPGMYPGSYFYT</sequence>
<dbReference type="OrthoDB" id="5279542at2759"/>